<evidence type="ECO:0000256" key="1">
    <source>
        <dbReference type="ARBA" id="ARBA00005254"/>
    </source>
</evidence>
<dbReference type="Proteomes" id="UP001165524">
    <property type="component" value="Unassembled WGS sequence"/>
</dbReference>
<dbReference type="PANTHER" id="PTHR42964">
    <property type="entry name" value="ENOYL-COA HYDRATASE"/>
    <property type="match status" value="1"/>
</dbReference>
<reference evidence="2" key="1">
    <citation type="submission" date="2022-04" db="EMBL/GenBank/DDBJ databases">
        <title>Alcanivorax sp. CY1518 draft genome sequence.</title>
        <authorList>
            <person name="Zhao G."/>
            <person name="An M."/>
        </authorList>
    </citation>
    <scope>NUCLEOTIDE SEQUENCE</scope>
    <source>
        <strain evidence="2">CY1518</strain>
    </source>
</reference>
<dbReference type="Gene3D" id="3.90.226.10">
    <property type="entry name" value="2-enoyl-CoA Hydratase, Chain A, domain 1"/>
    <property type="match status" value="1"/>
</dbReference>
<sequence>MSILLQYDGPLARITLNRPEKRNAFDDALIEDIIRAVTEAGESDARVMVLAGAGQHFSAGGDLNWMRRMADMSREENRADAARLAALMSTIARAPKPVITRVQGAAYGGATGLACASDITLAADTARFCLSEVRLGLLPAVISPYVVHAIGTRQAQRYFMTAEVIDAQRAVHIGMAHEAVPEDELDAAVDRCVEALLAGAPQAQIKSRSLIRHVATRPADDELVAWTAELIATLRSTDEGREGLNAFLEKRAPAWRTP</sequence>
<evidence type="ECO:0000313" key="2">
    <source>
        <dbReference type="EMBL" id="MCK0536250.1"/>
    </source>
</evidence>
<dbReference type="InterPro" id="IPR051683">
    <property type="entry name" value="Enoyl-CoA_Hydratase/Isomerase"/>
</dbReference>
<organism evidence="2 3">
    <name type="scientific">Alcanivorax quisquiliarum</name>
    <dbReference type="NCBI Taxonomy" id="2933565"/>
    <lineage>
        <taxon>Bacteria</taxon>
        <taxon>Pseudomonadati</taxon>
        <taxon>Pseudomonadota</taxon>
        <taxon>Gammaproteobacteria</taxon>
        <taxon>Oceanospirillales</taxon>
        <taxon>Alcanivoracaceae</taxon>
        <taxon>Alcanivorax</taxon>
    </lineage>
</organism>
<dbReference type="PANTHER" id="PTHR42964:SF1">
    <property type="entry name" value="POLYKETIDE BIOSYNTHESIS ENOYL-COA HYDRATASE PKSH-RELATED"/>
    <property type="match status" value="1"/>
</dbReference>
<comment type="caution">
    <text evidence="2">The sequence shown here is derived from an EMBL/GenBank/DDBJ whole genome shotgun (WGS) entry which is preliminary data.</text>
</comment>
<dbReference type="Gene3D" id="1.10.12.10">
    <property type="entry name" value="Lyase 2-enoyl-coa Hydratase, Chain A, domain 2"/>
    <property type="match status" value="1"/>
</dbReference>
<protein>
    <submittedName>
        <fullName evidence="2">Enoyl-CoA hydratase/isomerase family protein</fullName>
    </submittedName>
</protein>
<dbReference type="RefSeq" id="WP_246947297.1">
    <property type="nucleotide sequence ID" value="NZ_JALKII010000001.1"/>
</dbReference>
<dbReference type="CDD" id="cd06558">
    <property type="entry name" value="crotonase-like"/>
    <property type="match status" value="1"/>
</dbReference>
<dbReference type="InterPro" id="IPR029045">
    <property type="entry name" value="ClpP/crotonase-like_dom_sf"/>
</dbReference>
<name>A0ABT0E357_9GAMM</name>
<proteinExistence type="inferred from homology"/>
<gene>
    <name evidence="2" type="ORF">MU846_00820</name>
</gene>
<evidence type="ECO:0000313" key="3">
    <source>
        <dbReference type="Proteomes" id="UP001165524"/>
    </source>
</evidence>
<keyword evidence="3" id="KW-1185">Reference proteome</keyword>
<dbReference type="Pfam" id="PF00378">
    <property type="entry name" value="ECH_1"/>
    <property type="match status" value="1"/>
</dbReference>
<accession>A0ABT0E357</accession>
<dbReference type="EMBL" id="JALKII010000001">
    <property type="protein sequence ID" value="MCK0536250.1"/>
    <property type="molecule type" value="Genomic_DNA"/>
</dbReference>
<dbReference type="InterPro" id="IPR001753">
    <property type="entry name" value="Enoyl-CoA_hydra/iso"/>
</dbReference>
<dbReference type="SUPFAM" id="SSF52096">
    <property type="entry name" value="ClpP/crotonase"/>
    <property type="match status" value="1"/>
</dbReference>
<dbReference type="InterPro" id="IPR014748">
    <property type="entry name" value="Enoyl-CoA_hydra_C"/>
</dbReference>
<comment type="similarity">
    <text evidence="1">Belongs to the enoyl-CoA hydratase/isomerase family.</text>
</comment>